<evidence type="ECO:0000313" key="6">
    <source>
        <dbReference type="EMBL" id="KAJ0987925.1"/>
    </source>
</evidence>
<dbReference type="PANTHER" id="PTHR46159:SF6">
    <property type="entry name" value="OS12G0605300 PROTEIN"/>
    <property type="match status" value="1"/>
</dbReference>
<evidence type="ECO:0000256" key="2">
    <source>
        <dbReference type="ARBA" id="ARBA00007267"/>
    </source>
</evidence>
<comment type="similarity">
    <text evidence="2">Belongs to the lin-54 family.</text>
</comment>
<proteinExistence type="inferred from homology"/>
<evidence type="ECO:0000256" key="4">
    <source>
        <dbReference type="SAM" id="MobiDB-lite"/>
    </source>
</evidence>
<feature type="compositionally biased region" description="Polar residues" evidence="4">
    <location>
        <begin position="241"/>
        <end position="263"/>
    </location>
</feature>
<feature type="region of interest" description="Disordered" evidence="4">
    <location>
        <begin position="805"/>
        <end position="853"/>
    </location>
</feature>
<dbReference type="InterPro" id="IPR044522">
    <property type="entry name" value="TSO1-like"/>
</dbReference>
<name>A0A9D5DBY0_9LILI</name>
<feature type="region of interest" description="Disordered" evidence="4">
    <location>
        <begin position="975"/>
        <end position="1011"/>
    </location>
</feature>
<dbReference type="InterPro" id="IPR005172">
    <property type="entry name" value="CRC"/>
</dbReference>
<dbReference type="GO" id="GO:0003700">
    <property type="term" value="F:DNA-binding transcription factor activity"/>
    <property type="evidence" value="ECO:0007669"/>
    <property type="project" value="InterPro"/>
</dbReference>
<feature type="compositionally biased region" description="Polar residues" evidence="4">
    <location>
        <begin position="978"/>
        <end position="992"/>
    </location>
</feature>
<feature type="region of interest" description="Disordered" evidence="4">
    <location>
        <begin position="596"/>
        <end position="623"/>
    </location>
</feature>
<sequence>MASPPSSKNAPASPPAQESPFSSFVSSLSPINAVYARNVMHTDLGVPSPQPVFTSPHINFPRRRDLSKRFQKQAFSGPEKLPLFAISDTVFPESTDISGPSCLQAMAQLIPCSQKECNKDGPSQDPFSSPLTCVDEFLADPMEVCDDPAEMPQIKMSDCTNYKETKKDCEKEDLRQAHPLGKLMAGCNGGQCVILGKSITMEEDTTDLHPHNAMKGIEMDVSFNSTSSNQAEGDLLKERSSGSINHTEIESSLRQTNEIQNLSERSHHKRPEKEVTANDDQIDPDLPSVPACSSCHGSDFVDQISVEHLSLMPNDKNMSSKDQNHASSSICSEAKQNVDLCLVQTGQWPDCGFTPQVLAESLPNVQENDLQDDSGVKPNTYTDDKVTYDQEEGAQHQRAMRKRLQFESFENHIGWKESYSNYTSAICNSESPGPSMDLDSACVESAAPPSNEQLTQLVDLSGNALCKLSLSACRKSKVDICAQDKSIRIEGSSSLIAPTPSGIGLHLNSIGSSAPKCLSINMQCQEKDLEASIDKSVSCGHKIGLQHSKHHCSSTIISTYPSVIENDKADLQENQEIQPSSLDAKPLAAKYFPSEDACSSKELTQMSPKKKRKKSSENDGSKRCHCKRSKCLKLYCDCFAAGTLCSDDCACQGCFNKPEHQEKVQETRQQIETRNPLAFAPKVVLRVTEPQKDSGDTKHITPTSARHKRGCNCKKSQCLKKYCECYQVGVGCSLGCRCEGCKNTFGRKDGSCEITEMEYKFLQREMKNKKLMEGDLESDSSCEKLGVKMRKGVSTTEGCISRLSPLTPLFQNPDENDVPKAQPPVSHYPSPESGSSALLSYTESPSSPKGSIGDTFAKTREEILSLVHCDQDLNGGTAAKVDPFSPRWDGFADICDISPVSNPSPSVTGSAATINTRELRSLQTKLFHGSSHLSAGLRWRSSPVTPLHRFGEGKFIIEPDSGSGLCCNVEDDTPDVLKSTSSPTKSVTASSPNKKRVSPPTTCLHEIGSSSSPAIKSGRKFILKSVPSFPPLTPYSNSTRKHGT</sequence>
<dbReference type="SMART" id="SM01114">
    <property type="entry name" value="CXC"/>
    <property type="match status" value="2"/>
</dbReference>
<dbReference type="OrthoDB" id="6283463at2759"/>
<dbReference type="AlphaFoldDB" id="A0A9D5DBY0"/>
<evidence type="ECO:0000313" key="7">
    <source>
        <dbReference type="Proteomes" id="UP001085076"/>
    </source>
</evidence>
<feature type="domain" description="CRC" evidence="5">
    <location>
        <begin position="620"/>
        <end position="746"/>
    </location>
</feature>
<evidence type="ECO:0000256" key="3">
    <source>
        <dbReference type="ARBA" id="ARBA00023242"/>
    </source>
</evidence>
<feature type="region of interest" description="Disordered" evidence="4">
    <location>
        <begin position="227"/>
        <end position="285"/>
    </location>
</feature>
<gene>
    <name evidence="6" type="ORF">J5N97_006281</name>
</gene>
<dbReference type="InterPro" id="IPR033467">
    <property type="entry name" value="Tesmin/TSO1-like_CXC"/>
</dbReference>
<keyword evidence="7" id="KW-1185">Reference proteome</keyword>
<organism evidence="6 7">
    <name type="scientific">Dioscorea zingiberensis</name>
    <dbReference type="NCBI Taxonomy" id="325984"/>
    <lineage>
        <taxon>Eukaryota</taxon>
        <taxon>Viridiplantae</taxon>
        <taxon>Streptophyta</taxon>
        <taxon>Embryophyta</taxon>
        <taxon>Tracheophyta</taxon>
        <taxon>Spermatophyta</taxon>
        <taxon>Magnoliopsida</taxon>
        <taxon>Liliopsida</taxon>
        <taxon>Dioscoreales</taxon>
        <taxon>Dioscoreaceae</taxon>
        <taxon>Dioscorea</taxon>
    </lineage>
</organism>
<dbReference type="GO" id="GO:0005634">
    <property type="term" value="C:nucleus"/>
    <property type="evidence" value="ECO:0007669"/>
    <property type="project" value="UniProtKB-SubCell"/>
</dbReference>
<comment type="caution">
    <text evidence="6">The sequence shown here is derived from an EMBL/GenBank/DDBJ whole genome shotgun (WGS) entry which is preliminary data.</text>
</comment>
<accession>A0A9D5DBY0</accession>
<dbReference type="PANTHER" id="PTHR46159">
    <property type="entry name" value="PROTEIN TESMIN/TSO1-LIKE CXC 2"/>
    <property type="match status" value="1"/>
</dbReference>
<dbReference type="Pfam" id="PF03638">
    <property type="entry name" value="TCR"/>
    <property type="match status" value="2"/>
</dbReference>
<evidence type="ECO:0000259" key="5">
    <source>
        <dbReference type="PROSITE" id="PS51634"/>
    </source>
</evidence>
<feature type="compositionally biased region" description="Polar residues" evidence="4">
    <location>
        <begin position="832"/>
        <end position="849"/>
    </location>
</feature>
<evidence type="ECO:0000256" key="1">
    <source>
        <dbReference type="ARBA" id="ARBA00004123"/>
    </source>
</evidence>
<protein>
    <recommendedName>
        <fullName evidence="5">CRC domain-containing protein</fullName>
    </recommendedName>
</protein>
<keyword evidence="3" id="KW-0539">Nucleus</keyword>
<reference evidence="6" key="1">
    <citation type="submission" date="2021-03" db="EMBL/GenBank/DDBJ databases">
        <authorList>
            <person name="Li Z."/>
            <person name="Yang C."/>
        </authorList>
    </citation>
    <scope>NUCLEOTIDE SEQUENCE</scope>
    <source>
        <strain evidence="6">Dzin_1.0</strain>
        <tissue evidence="6">Leaf</tissue>
    </source>
</reference>
<feature type="region of interest" description="Disordered" evidence="4">
    <location>
        <begin position="1"/>
        <end position="23"/>
    </location>
</feature>
<comment type="subcellular location">
    <subcellularLocation>
        <location evidence="1">Nucleus</location>
    </subcellularLocation>
</comment>
<dbReference type="PROSITE" id="PS51634">
    <property type="entry name" value="CRC"/>
    <property type="match status" value="1"/>
</dbReference>
<reference evidence="6" key="2">
    <citation type="journal article" date="2022" name="Hortic Res">
        <title>The genome of Dioscorea zingiberensis sheds light on the biosynthesis, origin and evolution of the medicinally important diosgenin saponins.</title>
        <authorList>
            <person name="Li Y."/>
            <person name="Tan C."/>
            <person name="Li Z."/>
            <person name="Guo J."/>
            <person name="Li S."/>
            <person name="Chen X."/>
            <person name="Wang C."/>
            <person name="Dai X."/>
            <person name="Yang H."/>
            <person name="Song W."/>
            <person name="Hou L."/>
            <person name="Xu J."/>
            <person name="Tong Z."/>
            <person name="Xu A."/>
            <person name="Yuan X."/>
            <person name="Wang W."/>
            <person name="Yang Q."/>
            <person name="Chen L."/>
            <person name="Sun Z."/>
            <person name="Wang K."/>
            <person name="Pan B."/>
            <person name="Chen J."/>
            <person name="Bao Y."/>
            <person name="Liu F."/>
            <person name="Qi X."/>
            <person name="Gang D.R."/>
            <person name="Wen J."/>
            <person name="Li J."/>
        </authorList>
    </citation>
    <scope>NUCLEOTIDE SEQUENCE</scope>
    <source>
        <strain evidence="6">Dzin_1.0</strain>
    </source>
</reference>
<feature type="region of interest" description="Disordered" evidence="4">
    <location>
        <begin position="366"/>
        <end position="385"/>
    </location>
</feature>
<dbReference type="Proteomes" id="UP001085076">
    <property type="component" value="Miscellaneous, Linkage group lg01"/>
</dbReference>
<dbReference type="EMBL" id="JAGGNH010000001">
    <property type="protein sequence ID" value="KAJ0987925.1"/>
    <property type="molecule type" value="Genomic_DNA"/>
</dbReference>